<sequence>MNAYLIVSRDQHCGEVPQLNDLLVKTDLPSKESQADEDGRPTKKACIFKLAS</sequence>
<dbReference type="AlphaFoldDB" id="A0A8X7NZS8"/>
<accession>A0A8X7NZS8</accession>
<name>A0A8X7NZS8_BRACI</name>
<dbReference type="EMBL" id="JAAMPC010000243">
    <property type="protein sequence ID" value="KAG2243214.1"/>
    <property type="molecule type" value="Genomic_DNA"/>
</dbReference>
<dbReference type="Proteomes" id="UP000886595">
    <property type="component" value="Unassembled WGS sequence"/>
</dbReference>
<evidence type="ECO:0000313" key="1">
    <source>
        <dbReference type="EMBL" id="KAG2243214.1"/>
    </source>
</evidence>
<protein>
    <submittedName>
        <fullName evidence="1">Uncharacterized protein</fullName>
    </submittedName>
</protein>
<proteinExistence type="predicted"/>
<gene>
    <name evidence="1" type="ORF">Bca52824_094937</name>
</gene>
<keyword evidence="2" id="KW-1185">Reference proteome</keyword>
<evidence type="ECO:0000313" key="2">
    <source>
        <dbReference type="Proteomes" id="UP000886595"/>
    </source>
</evidence>
<reference evidence="1 2" key="1">
    <citation type="submission" date="2020-02" db="EMBL/GenBank/DDBJ databases">
        <authorList>
            <person name="Ma Q."/>
            <person name="Huang Y."/>
            <person name="Song X."/>
            <person name="Pei D."/>
        </authorList>
    </citation>
    <scope>NUCLEOTIDE SEQUENCE [LARGE SCALE GENOMIC DNA]</scope>
    <source>
        <strain evidence="1">Sxm20200214</strain>
        <tissue evidence="1">Leaf</tissue>
    </source>
</reference>
<organism evidence="1 2">
    <name type="scientific">Brassica carinata</name>
    <name type="common">Ethiopian mustard</name>
    <name type="synonym">Abyssinian cabbage</name>
    <dbReference type="NCBI Taxonomy" id="52824"/>
    <lineage>
        <taxon>Eukaryota</taxon>
        <taxon>Viridiplantae</taxon>
        <taxon>Streptophyta</taxon>
        <taxon>Embryophyta</taxon>
        <taxon>Tracheophyta</taxon>
        <taxon>Spermatophyta</taxon>
        <taxon>Magnoliopsida</taxon>
        <taxon>eudicotyledons</taxon>
        <taxon>Gunneridae</taxon>
        <taxon>Pentapetalae</taxon>
        <taxon>rosids</taxon>
        <taxon>malvids</taxon>
        <taxon>Brassicales</taxon>
        <taxon>Brassicaceae</taxon>
        <taxon>Brassiceae</taxon>
        <taxon>Brassica</taxon>
    </lineage>
</organism>
<comment type="caution">
    <text evidence="1">The sequence shown here is derived from an EMBL/GenBank/DDBJ whole genome shotgun (WGS) entry which is preliminary data.</text>
</comment>